<feature type="non-terminal residue" evidence="1">
    <location>
        <position position="1"/>
    </location>
</feature>
<accession>A0ABN9B7Q6</accession>
<proteinExistence type="predicted"/>
<reference evidence="1" key="1">
    <citation type="submission" date="2023-05" db="EMBL/GenBank/DDBJ databases">
        <authorList>
            <person name="Stuckert A."/>
        </authorList>
    </citation>
    <scope>NUCLEOTIDE SEQUENCE</scope>
</reference>
<comment type="caution">
    <text evidence="1">The sequence shown here is derived from an EMBL/GenBank/DDBJ whole genome shotgun (WGS) entry which is preliminary data.</text>
</comment>
<sequence>LYLVSPRPCIHYICSPTVHRTWKCNYVSKYKLLNTFSGQQYKAVL</sequence>
<keyword evidence="2" id="KW-1185">Reference proteome</keyword>
<evidence type="ECO:0000313" key="1">
    <source>
        <dbReference type="EMBL" id="CAI9543541.1"/>
    </source>
</evidence>
<organism evidence="1 2">
    <name type="scientific">Staurois parvus</name>
    <dbReference type="NCBI Taxonomy" id="386267"/>
    <lineage>
        <taxon>Eukaryota</taxon>
        <taxon>Metazoa</taxon>
        <taxon>Chordata</taxon>
        <taxon>Craniata</taxon>
        <taxon>Vertebrata</taxon>
        <taxon>Euteleostomi</taxon>
        <taxon>Amphibia</taxon>
        <taxon>Batrachia</taxon>
        <taxon>Anura</taxon>
        <taxon>Neobatrachia</taxon>
        <taxon>Ranoidea</taxon>
        <taxon>Ranidae</taxon>
        <taxon>Staurois</taxon>
    </lineage>
</organism>
<name>A0ABN9B7Q6_9NEOB</name>
<evidence type="ECO:0000313" key="2">
    <source>
        <dbReference type="Proteomes" id="UP001162483"/>
    </source>
</evidence>
<protein>
    <submittedName>
        <fullName evidence="1">Uncharacterized protein</fullName>
    </submittedName>
</protein>
<gene>
    <name evidence="1" type="ORF">SPARVUS_LOCUS2300536</name>
</gene>
<dbReference type="EMBL" id="CATNWA010002679">
    <property type="protein sequence ID" value="CAI9543541.1"/>
    <property type="molecule type" value="Genomic_DNA"/>
</dbReference>
<dbReference type="Proteomes" id="UP001162483">
    <property type="component" value="Unassembled WGS sequence"/>
</dbReference>